<dbReference type="Proteomes" id="UP000250991">
    <property type="component" value="Unassembled WGS sequence"/>
</dbReference>
<sequence>MGRRRELTLHCALCIAEAKLTASRHCYFGSLHTSWLIKEIINEDNLQIIIGDGMFVSGKHILGLLFGANSTGVAEDEHYDLSNIFNSTNNQPGQIVVLPEKSGWVGVSAICPPGTLVNYTYRSYVTNFIVQETIDNYKYMQLNDYLLGAMSLVDSVMDIQFPRKIIF</sequence>
<proteinExistence type="predicted"/>
<name>A0A2X3KH27_ECOLX</name>
<evidence type="ECO:0000313" key="1">
    <source>
        <dbReference type="EMBL" id="SQD06184.1"/>
    </source>
</evidence>
<protein>
    <submittedName>
        <fullName evidence="1">Fimbrial protein</fullName>
    </submittedName>
</protein>
<gene>
    <name evidence="1" type="primary">sfmH_2</name>
    <name evidence="1" type="ORF">NCTC8009_06773</name>
</gene>
<organism evidence="1 2">
    <name type="scientific">Escherichia coli</name>
    <dbReference type="NCBI Taxonomy" id="562"/>
    <lineage>
        <taxon>Bacteria</taxon>
        <taxon>Pseudomonadati</taxon>
        <taxon>Pseudomonadota</taxon>
        <taxon>Gammaproteobacteria</taxon>
        <taxon>Enterobacterales</taxon>
        <taxon>Enterobacteriaceae</taxon>
        <taxon>Escherichia</taxon>
    </lineage>
</organism>
<evidence type="ECO:0000313" key="2">
    <source>
        <dbReference type="Proteomes" id="UP000250991"/>
    </source>
</evidence>
<dbReference type="EMBL" id="UARW01000010">
    <property type="protein sequence ID" value="SQD06184.1"/>
    <property type="molecule type" value="Genomic_DNA"/>
</dbReference>
<dbReference type="AlphaFoldDB" id="A0A2X3KH27"/>
<reference evidence="1 2" key="1">
    <citation type="submission" date="2018-06" db="EMBL/GenBank/DDBJ databases">
        <authorList>
            <consortium name="Pathogen Informatics"/>
            <person name="Doyle S."/>
        </authorList>
    </citation>
    <scope>NUCLEOTIDE SEQUENCE [LARGE SCALE GENOMIC DNA]</scope>
    <source>
        <strain evidence="1 2">NCTC8009</strain>
    </source>
</reference>
<accession>A0A2X3KH27</accession>